<dbReference type="InterPro" id="IPR032282">
    <property type="entry name" value="HAGH_C"/>
</dbReference>
<evidence type="ECO:0000313" key="11">
    <source>
        <dbReference type="CGD" id="CAL0000189186"/>
    </source>
</evidence>
<dbReference type="PANTHER" id="PTHR11935">
    <property type="entry name" value="BETA LACTAMASE DOMAIN"/>
    <property type="match status" value="1"/>
</dbReference>
<dbReference type="SMR" id="A0A1D8PID4"/>
<dbReference type="Pfam" id="PF16123">
    <property type="entry name" value="HAGH_C"/>
    <property type="match status" value="1"/>
</dbReference>
<evidence type="ECO:0000313" key="12">
    <source>
        <dbReference type="EMBL" id="AOW27909.1"/>
    </source>
</evidence>
<sequence>MYLRSIFKSTIRKMHIESIPMRWGHGDNYAYLVVDTPTKQAWLIDSAQPDEVLEYFKKHKTDFNLKAIVNTHHHYDHSDGNPFFHKKYPDLPIIAGKDSPLVTYTPSDKETLELGEDLTITALHTPCHTQDSICYFVQDKKTNEKAVFTGDTLFISGCGRFFEGTGKEMNYSLNQVLAKLPKETKVYPGHEYTKSNVKFSQTVLSNEAIKELAEYCKSHEHTTGKFTIGDELQFNPFMKLTDPQVINSTGLTSPDEIMDKLRTMKNNM</sequence>
<dbReference type="GO" id="GO:0046872">
    <property type="term" value="F:metal ion binding"/>
    <property type="evidence" value="ECO:0007669"/>
    <property type="project" value="UniProtKB-KW"/>
</dbReference>
<evidence type="ECO:0000259" key="10">
    <source>
        <dbReference type="SMART" id="SM00849"/>
    </source>
</evidence>
<evidence type="ECO:0000256" key="1">
    <source>
        <dbReference type="ARBA" id="ARBA00001623"/>
    </source>
</evidence>
<organism evidence="12 13">
    <name type="scientific">Candida albicans (strain SC5314 / ATCC MYA-2876)</name>
    <name type="common">Yeast</name>
    <dbReference type="NCBI Taxonomy" id="237561"/>
    <lineage>
        <taxon>Eukaryota</taxon>
        <taxon>Fungi</taxon>
        <taxon>Dikarya</taxon>
        <taxon>Ascomycota</taxon>
        <taxon>Saccharomycotina</taxon>
        <taxon>Pichiomycetes</taxon>
        <taxon>Debaryomycetaceae</taxon>
        <taxon>Candida/Lodderomyces clade</taxon>
        <taxon>Candida</taxon>
    </lineage>
</organism>
<dbReference type="OMA" id="NYIWLLQ"/>
<dbReference type="EMBL" id="CP017624">
    <property type="protein sequence ID" value="AOW27909.1"/>
    <property type="molecule type" value="Genomic_DNA"/>
</dbReference>
<proteinExistence type="inferred from homology"/>
<comment type="catalytic activity">
    <reaction evidence="1">
        <text>an S-(2-hydroxyacyl)glutathione + H2O = a 2-hydroxy carboxylate + glutathione + H(+)</text>
        <dbReference type="Rhea" id="RHEA:21864"/>
        <dbReference type="ChEBI" id="CHEBI:15377"/>
        <dbReference type="ChEBI" id="CHEBI:15378"/>
        <dbReference type="ChEBI" id="CHEBI:57925"/>
        <dbReference type="ChEBI" id="CHEBI:58896"/>
        <dbReference type="ChEBI" id="CHEBI:71261"/>
        <dbReference type="EC" id="3.1.2.6"/>
    </reaction>
</comment>
<dbReference type="InterPro" id="IPR035680">
    <property type="entry name" value="Clx_II_MBL"/>
</dbReference>
<evidence type="ECO:0000256" key="6">
    <source>
        <dbReference type="ARBA" id="ARBA00022723"/>
    </source>
</evidence>
<keyword evidence="13" id="KW-1185">Reference proteome</keyword>
<dbReference type="InterPro" id="IPR001279">
    <property type="entry name" value="Metallo-B-lactamas"/>
</dbReference>
<comment type="similarity">
    <text evidence="4">Belongs to the metallo-beta-lactamase superfamily. Glyoxalase II family.</text>
</comment>
<dbReference type="EC" id="3.1.2.6" evidence="5"/>
<accession>A0A1D8PID4</accession>
<comment type="pathway">
    <text evidence="3">Secondary metabolite metabolism; methylglyoxal degradation; (R)-lactate from methylglyoxal: step 2/2.</text>
</comment>
<dbReference type="GeneID" id="3644067"/>
<dbReference type="PANTHER" id="PTHR11935:SF94">
    <property type="entry name" value="TENZING NORGAY, ISOFORM C"/>
    <property type="match status" value="1"/>
</dbReference>
<dbReference type="CDD" id="cd07723">
    <property type="entry name" value="hydroxyacylglutathione_hydrolase_MBL-fold"/>
    <property type="match status" value="1"/>
</dbReference>
<dbReference type="GO" id="GO:0004416">
    <property type="term" value="F:hydroxyacylglutathione hydrolase activity"/>
    <property type="evidence" value="ECO:0000318"/>
    <property type="project" value="GO_Central"/>
</dbReference>
<reference evidence="12 13" key="2">
    <citation type="journal article" date="2007" name="Genome Biol.">
        <title>Assembly of the Candida albicans genome into sixteen supercontigs aligned on the eight chromosomes.</title>
        <authorList>
            <person name="van het Hoog M."/>
            <person name="Rast T.J."/>
            <person name="Martchenko M."/>
            <person name="Grindle S."/>
            <person name="Dignard D."/>
            <person name="Hogues H."/>
            <person name="Cuomo C."/>
            <person name="Berriman M."/>
            <person name="Scherer S."/>
            <person name="Magee B.B."/>
            <person name="Whiteway M."/>
            <person name="Chibana H."/>
            <person name="Nantel A."/>
            <person name="Magee P.T."/>
        </authorList>
    </citation>
    <scope>GENOME REANNOTATION</scope>
    <source>
        <strain evidence="13">SC5314 / ATCC MYA-2876</strain>
    </source>
</reference>
<dbReference type="Pfam" id="PF00753">
    <property type="entry name" value="Lactamase_B"/>
    <property type="match status" value="1"/>
</dbReference>
<dbReference type="Gene3D" id="3.60.15.10">
    <property type="entry name" value="Ribonuclease Z/Hydroxyacylglutathione hydrolase-like"/>
    <property type="match status" value="1"/>
</dbReference>
<dbReference type="SUPFAM" id="SSF56281">
    <property type="entry name" value="Metallo-hydrolase/oxidoreductase"/>
    <property type="match status" value="1"/>
</dbReference>
<gene>
    <name evidence="11 12" type="primary">GLO2</name>
    <name evidence="12" type="ordered locus">CAALFM_C209260CA</name>
    <name evidence="11" type="ordered locus">orf19.11569</name>
</gene>
<dbReference type="UniPathway" id="UPA00619">
    <property type="reaction ID" value="UER00676"/>
</dbReference>
<dbReference type="InterPro" id="IPR036866">
    <property type="entry name" value="RibonucZ/Hydroxyglut_hydro"/>
</dbReference>
<name>A0A1D8PID4_CANAL</name>
<evidence type="ECO:0000256" key="2">
    <source>
        <dbReference type="ARBA" id="ARBA00001947"/>
    </source>
</evidence>
<evidence type="ECO:0000256" key="9">
    <source>
        <dbReference type="ARBA" id="ARBA00031044"/>
    </source>
</evidence>
<evidence type="ECO:0000313" key="13">
    <source>
        <dbReference type="Proteomes" id="UP000000559"/>
    </source>
</evidence>
<dbReference type="SMART" id="SM00849">
    <property type="entry name" value="Lactamase_B"/>
    <property type="match status" value="1"/>
</dbReference>
<comment type="cofactor">
    <cofactor evidence="2">
        <name>Zn(2+)</name>
        <dbReference type="ChEBI" id="CHEBI:29105"/>
    </cofactor>
</comment>
<reference evidence="12 13" key="3">
    <citation type="journal article" date="2013" name="Genome Biol.">
        <title>Assembly of a phased diploid Candida albicans genome facilitates allele-specific measurements and provides a simple model for repeat and indel structure.</title>
        <authorList>
            <person name="Muzzey D."/>
            <person name="Schwartz K."/>
            <person name="Weissman J.S."/>
            <person name="Sherlock G."/>
        </authorList>
    </citation>
    <scope>NUCLEOTIDE SEQUENCE [LARGE SCALE GENOMIC DNA]</scope>
    <source>
        <strain evidence="13">SC5314 / ATCC MYA-2876</strain>
    </source>
</reference>
<reference evidence="12 13" key="1">
    <citation type="journal article" date="2004" name="Proc. Natl. Acad. Sci. U.S.A.">
        <title>The diploid genome sequence of Candida albicans.</title>
        <authorList>
            <person name="Jones T."/>
            <person name="Federspiel N.A."/>
            <person name="Chibana H."/>
            <person name="Dungan J."/>
            <person name="Kalman S."/>
            <person name="Magee B.B."/>
            <person name="Newport G."/>
            <person name="Thorstenson Y.R."/>
            <person name="Agabian N."/>
            <person name="Magee P.T."/>
            <person name="Davis R.W."/>
            <person name="Scherer S."/>
        </authorList>
    </citation>
    <scope>NUCLEOTIDE SEQUENCE [LARGE SCALE GENOMIC DNA]</scope>
    <source>
        <strain evidence="13">SC5314 / ATCC MYA-2876</strain>
    </source>
</reference>
<dbReference type="KEGG" id="cal:CAALFM_C209260CA"/>
<evidence type="ECO:0000256" key="5">
    <source>
        <dbReference type="ARBA" id="ARBA00011917"/>
    </source>
</evidence>
<dbReference type="OrthoDB" id="515692at2759"/>
<keyword evidence="7 12" id="KW-0378">Hydrolase</keyword>
<evidence type="ECO:0000256" key="3">
    <source>
        <dbReference type="ARBA" id="ARBA00004963"/>
    </source>
</evidence>
<evidence type="ECO:0000256" key="7">
    <source>
        <dbReference type="ARBA" id="ARBA00022801"/>
    </source>
</evidence>
<dbReference type="AlphaFoldDB" id="A0A1D8PID4"/>
<evidence type="ECO:0000256" key="8">
    <source>
        <dbReference type="ARBA" id="ARBA00022833"/>
    </source>
</evidence>
<feature type="domain" description="Metallo-beta-lactamase" evidence="10">
    <location>
        <begin position="27"/>
        <end position="190"/>
    </location>
</feature>
<keyword evidence="6" id="KW-0479">Metal-binding</keyword>
<dbReference type="CGD" id="CAL0000189186">
    <property type="gene designation" value="GLO2"/>
</dbReference>
<dbReference type="VEuPathDB" id="FungiDB:C2_09260C_A"/>
<dbReference type="FunCoup" id="A0A1D8PID4">
    <property type="interactions" value="508"/>
</dbReference>
<protein>
    <recommendedName>
        <fullName evidence="5">hydroxyacylglutathione hydrolase</fullName>
        <ecNumber evidence="5">3.1.2.6</ecNumber>
    </recommendedName>
    <alternativeName>
        <fullName evidence="9">Glyoxalase II</fullName>
    </alternativeName>
</protein>
<dbReference type="InParanoid" id="A0A1D8PID4"/>
<dbReference type="RefSeq" id="XP_714259.2">
    <property type="nucleotide sequence ID" value="XM_709166.2"/>
</dbReference>
<keyword evidence="8" id="KW-0862">Zinc</keyword>
<dbReference type="STRING" id="237561.A0A1D8PID4"/>
<evidence type="ECO:0000256" key="4">
    <source>
        <dbReference type="ARBA" id="ARBA00006759"/>
    </source>
</evidence>
<dbReference type="Proteomes" id="UP000000559">
    <property type="component" value="Chromosome 2"/>
</dbReference>
<dbReference type="eggNOG" id="KOG0813">
    <property type="taxonomic scope" value="Eukaryota"/>
</dbReference>